<name>A0AAE0ZNX1_9GAST</name>
<dbReference type="InterPro" id="IPR051052">
    <property type="entry name" value="Diverse_substrate_MTase"/>
</dbReference>
<proteinExistence type="predicted"/>
<keyword evidence="2" id="KW-0808">Transferase</keyword>
<keyword evidence="4" id="KW-1185">Reference proteome</keyword>
<evidence type="ECO:0000313" key="3">
    <source>
        <dbReference type="EMBL" id="KAK3772311.1"/>
    </source>
</evidence>
<sequence>VWINFLPYWPKESTLIFNRFKDITLPYSDYKRSDDLKIFGQMNLEEYMGLMKSLWPFVAYSKDHPEVDLAADMRKDMASALAKVNPPGNTTFDISWDMFILMGHKPSK</sequence>
<dbReference type="Proteomes" id="UP001283361">
    <property type="component" value="Unassembled WGS sequence"/>
</dbReference>
<gene>
    <name evidence="3" type="ORF">RRG08_005839</name>
</gene>
<organism evidence="3 4">
    <name type="scientific">Elysia crispata</name>
    <name type="common">lettuce slug</name>
    <dbReference type="NCBI Taxonomy" id="231223"/>
    <lineage>
        <taxon>Eukaryota</taxon>
        <taxon>Metazoa</taxon>
        <taxon>Spiralia</taxon>
        <taxon>Lophotrochozoa</taxon>
        <taxon>Mollusca</taxon>
        <taxon>Gastropoda</taxon>
        <taxon>Heterobranchia</taxon>
        <taxon>Euthyneura</taxon>
        <taxon>Panpulmonata</taxon>
        <taxon>Sacoglossa</taxon>
        <taxon>Placobranchoidea</taxon>
        <taxon>Plakobranchidae</taxon>
        <taxon>Elysia</taxon>
    </lineage>
</organism>
<evidence type="ECO:0000256" key="1">
    <source>
        <dbReference type="ARBA" id="ARBA00022603"/>
    </source>
</evidence>
<dbReference type="GO" id="GO:0008168">
    <property type="term" value="F:methyltransferase activity"/>
    <property type="evidence" value="ECO:0007669"/>
    <property type="project" value="UniProtKB-KW"/>
</dbReference>
<evidence type="ECO:0000313" key="4">
    <source>
        <dbReference type="Proteomes" id="UP001283361"/>
    </source>
</evidence>
<reference evidence="3" key="1">
    <citation type="journal article" date="2023" name="G3 (Bethesda)">
        <title>A reference genome for the long-term kleptoplast-retaining sea slug Elysia crispata morphotype clarki.</title>
        <authorList>
            <person name="Eastman K.E."/>
            <person name="Pendleton A.L."/>
            <person name="Shaikh M.A."/>
            <person name="Suttiyut T."/>
            <person name="Ogas R."/>
            <person name="Tomko P."/>
            <person name="Gavelis G."/>
            <person name="Widhalm J.R."/>
            <person name="Wisecaver J.H."/>
        </authorList>
    </citation>
    <scope>NUCLEOTIDE SEQUENCE</scope>
    <source>
        <strain evidence="3">ECLA1</strain>
    </source>
</reference>
<feature type="non-terminal residue" evidence="3">
    <location>
        <position position="108"/>
    </location>
</feature>
<dbReference type="EMBL" id="JAWDGP010003638">
    <property type="protein sequence ID" value="KAK3772311.1"/>
    <property type="molecule type" value="Genomic_DNA"/>
</dbReference>
<comment type="caution">
    <text evidence="3">The sequence shown here is derived from an EMBL/GenBank/DDBJ whole genome shotgun (WGS) entry which is preliminary data.</text>
</comment>
<keyword evidence="1" id="KW-0489">Methyltransferase</keyword>
<dbReference type="AlphaFoldDB" id="A0AAE0ZNX1"/>
<protein>
    <submittedName>
        <fullName evidence="3">Uncharacterized protein</fullName>
    </submittedName>
</protein>
<dbReference type="GO" id="GO:0032259">
    <property type="term" value="P:methylation"/>
    <property type="evidence" value="ECO:0007669"/>
    <property type="project" value="UniProtKB-KW"/>
</dbReference>
<dbReference type="PANTHER" id="PTHR44942:SF4">
    <property type="entry name" value="METHYLTRANSFERASE TYPE 11 DOMAIN-CONTAINING PROTEIN"/>
    <property type="match status" value="1"/>
</dbReference>
<evidence type="ECO:0000256" key="2">
    <source>
        <dbReference type="ARBA" id="ARBA00022679"/>
    </source>
</evidence>
<accession>A0AAE0ZNX1</accession>
<dbReference type="PANTHER" id="PTHR44942">
    <property type="entry name" value="METHYLTRANSF_11 DOMAIN-CONTAINING PROTEIN"/>
    <property type="match status" value="1"/>
</dbReference>